<proteinExistence type="predicted"/>
<reference evidence="2 3" key="1">
    <citation type="submission" date="2024-04" db="EMBL/GenBank/DDBJ databases">
        <authorList>
            <consortium name="Genoscope - CEA"/>
            <person name="William W."/>
        </authorList>
    </citation>
    <scope>NUCLEOTIDE SEQUENCE [LARGE SCALE GENOMIC DNA]</scope>
</reference>
<feature type="non-terminal residue" evidence="2">
    <location>
        <position position="1"/>
    </location>
</feature>
<evidence type="ECO:0000256" key="1">
    <source>
        <dbReference type="SAM" id="MobiDB-lite"/>
    </source>
</evidence>
<protein>
    <submittedName>
        <fullName evidence="2">Uncharacterized protein</fullName>
    </submittedName>
</protein>
<dbReference type="Proteomes" id="UP001497497">
    <property type="component" value="Unassembled WGS sequence"/>
</dbReference>
<accession>A0AAV2GZM3</accession>
<keyword evidence="3" id="KW-1185">Reference proteome</keyword>
<gene>
    <name evidence="2" type="ORF">GSLYS_00000515001</name>
</gene>
<organism evidence="2 3">
    <name type="scientific">Lymnaea stagnalis</name>
    <name type="common">Great pond snail</name>
    <name type="synonym">Helix stagnalis</name>
    <dbReference type="NCBI Taxonomy" id="6523"/>
    <lineage>
        <taxon>Eukaryota</taxon>
        <taxon>Metazoa</taxon>
        <taxon>Spiralia</taxon>
        <taxon>Lophotrochozoa</taxon>
        <taxon>Mollusca</taxon>
        <taxon>Gastropoda</taxon>
        <taxon>Heterobranchia</taxon>
        <taxon>Euthyneura</taxon>
        <taxon>Panpulmonata</taxon>
        <taxon>Hygrophila</taxon>
        <taxon>Lymnaeoidea</taxon>
        <taxon>Lymnaeidae</taxon>
        <taxon>Lymnaea</taxon>
    </lineage>
</organism>
<evidence type="ECO:0000313" key="3">
    <source>
        <dbReference type="Proteomes" id="UP001497497"/>
    </source>
</evidence>
<name>A0AAV2GZM3_LYMST</name>
<feature type="non-terminal residue" evidence="2">
    <location>
        <position position="166"/>
    </location>
</feature>
<comment type="caution">
    <text evidence="2">The sequence shown here is derived from an EMBL/GenBank/DDBJ whole genome shotgun (WGS) entry which is preliminary data.</text>
</comment>
<dbReference type="AlphaFoldDB" id="A0AAV2GZM3"/>
<feature type="region of interest" description="Disordered" evidence="1">
    <location>
        <begin position="126"/>
        <end position="147"/>
    </location>
</feature>
<evidence type="ECO:0000313" key="2">
    <source>
        <dbReference type="EMBL" id="CAL1526338.1"/>
    </source>
</evidence>
<sequence>VNGRSNSHENCPSHTHQMANLLKQANSDMENFAIKEDNLKDFSKKQRKSLSTKNCHKRAEELNLLTEISVQPEIVLPDTKIGSQSISYEDFLQQISKDETSTKKSKRKDELKKVDTVVDQTKRSFSLKKSGPSINKSVKSQEESKTNLNGSAVSYSDFLNLFKPPP</sequence>
<dbReference type="EMBL" id="CAXITT010000004">
    <property type="protein sequence ID" value="CAL1526338.1"/>
    <property type="molecule type" value="Genomic_DNA"/>
</dbReference>